<name>A0ACC3NLF7_9PEZI</name>
<reference evidence="1" key="1">
    <citation type="submission" date="2023-07" db="EMBL/GenBank/DDBJ databases">
        <title>Black Yeasts Isolated from many extreme environments.</title>
        <authorList>
            <person name="Coleine C."/>
            <person name="Stajich J.E."/>
            <person name="Selbmann L."/>
        </authorList>
    </citation>
    <scope>NUCLEOTIDE SEQUENCE</scope>
    <source>
        <strain evidence="1">CCFEE 5714</strain>
    </source>
</reference>
<evidence type="ECO:0000313" key="2">
    <source>
        <dbReference type="Proteomes" id="UP001281147"/>
    </source>
</evidence>
<keyword evidence="2" id="KW-1185">Reference proteome</keyword>
<dbReference type="EMBL" id="JAUTXU010000028">
    <property type="protein sequence ID" value="KAK3719099.1"/>
    <property type="molecule type" value="Genomic_DNA"/>
</dbReference>
<dbReference type="Proteomes" id="UP001281147">
    <property type="component" value="Unassembled WGS sequence"/>
</dbReference>
<proteinExistence type="predicted"/>
<gene>
    <name evidence="1" type="ORF">LTR37_004663</name>
</gene>
<comment type="caution">
    <text evidence="1">The sequence shown here is derived from an EMBL/GenBank/DDBJ whole genome shotgun (WGS) entry which is preliminary data.</text>
</comment>
<accession>A0ACC3NLF7</accession>
<protein>
    <submittedName>
        <fullName evidence="1">Uncharacterized protein</fullName>
    </submittedName>
</protein>
<evidence type="ECO:0000313" key="1">
    <source>
        <dbReference type="EMBL" id="KAK3719099.1"/>
    </source>
</evidence>
<organism evidence="1 2">
    <name type="scientific">Vermiconidia calcicola</name>
    <dbReference type="NCBI Taxonomy" id="1690605"/>
    <lineage>
        <taxon>Eukaryota</taxon>
        <taxon>Fungi</taxon>
        <taxon>Dikarya</taxon>
        <taxon>Ascomycota</taxon>
        <taxon>Pezizomycotina</taxon>
        <taxon>Dothideomycetes</taxon>
        <taxon>Dothideomycetidae</taxon>
        <taxon>Mycosphaerellales</taxon>
        <taxon>Extremaceae</taxon>
        <taxon>Vermiconidia</taxon>
    </lineage>
</organism>
<sequence length="584" mass="65266">MVDSPLTDSVLSKLQSKDQVELLDAVDRLRLDGFQGELNLPQLIVCGDQSSGKSSVLEAISRVRFPSAEQFSTCFATELVLRRAQTSSFFVNIVPASHRPEEDKKILQDFKSDHDLGDLHNFASVVDAAKCLIAGLPSSNNHAFYEDKLVAHINRPDLPPLTLVDLPGLIHSSNNEQGRHDIALVRRLVNSYMTQESSIILAVVAADNRIANQVVMELAKEVDPSGQRTLGIITKPDKVDAGSASEAKGIECAQNLNIHLGLGWHVLKNRDSSQSSAYNWKHLDARDLGANNLRQKLSLVLFGAIQKNLPSLVRDIKDRVTTCETNLARLGESKETEIEQRLELSTISFRLHNLIEAAVQGVYRDPFFDLAGSPMARERRLRSRIREVLDDFANHMRNKGQRYDFLDSSMPSPPASWSALTDFPSCGTKTQADSEPEVVTFQAAMAATTDHIKTNRGCELDGQYPSDVMIDIFRDQSCRWHFITDMYMRKSCDAVAVFLQEAISYIAPRHIVQNFGSSVFGPYLGDATLALERKIEELLRPYTKGTLITLNTRAYHVLKPKVKSNEKQRNPTEVTLRIVQLRKS</sequence>